<keyword evidence="3" id="KW-1185">Reference proteome</keyword>
<feature type="transmembrane region" description="Helical" evidence="1">
    <location>
        <begin position="6"/>
        <end position="25"/>
    </location>
</feature>
<feature type="transmembrane region" description="Helical" evidence="1">
    <location>
        <begin position="70"/>
        <end position="93"/>
    </location>
</feature>
<name>A0A1H1F6N8_9MICC</name>
<organism evidence="2 3">
    <name type="scientific">Crystallibacter crystallopoietes</name>
    <dbReference type="NCBI Taxonomy" id="37928"/>
    <lineage>
        <taxon>Bacteria</taxon>
        <taxon>Bacillati</taxon>
        <taxon>Actinomycetota</taxon>
        <taxon>Actinomycetes</taxon>
        <taxon>Micrococcales</taxon>
        <taxon>Micrococcaceae</taxon>
        <taxon>Crystallibacter</taxon>
    </lineage>
</organism>
<proteinExistence type="predicted"/>
<dbReference type="EMBL" id="FNKH01000002">
    <property type="protein sequence ID" value="SDQ96683.1"/>
    <property type="molecule type" value="Genomic_DNA"/>
</dbReference>
<sequence length="138" mass="15372">MFSPALLLFVLPLGLFLLVCGLGMYTKKWPILIFADAFLPGHPGLAATYIGAWMATLPFGSWWLSWNVPVLPGVLSLLSTVCMVIGLVGCFWMPRFMQPAWLKETEDEIKRGEDAYSLEYRRQPDGGGDASAFKEEKP</sequence>
<keyword evidence="1" id="KW-1133">Transmembrane helix</keyword>
<protein>
    <submittedName>
        <fullName evidence="2">Uncharacterized protein</fullName>
    </submittedName>
</protein>
<dbReference type="STRING" id="37928.SAMN04489742_3288"/>
<keyword evidence="1" id="KW-0472">Membrane</keyword>
<evidence type="ECO:0000313" key="3">
    <source>
        <dbReference type="Proteomes" id="UP000181917"/>
    </source>
</evidence>
<reference evidence="2 3" key="1">
    <citation type="submission" date="2016-10" db="EMBL/GenBank/DDBJ databases">
        <authorList>
            <person name="de Groot N.N."/>
        </authorList>
    </citation>
    <scope>NUCLEOTIDE SEQUENCE [LARGE SCALE GENOMIC DNA]</scope>
    <source>
        <strain evidence="2 3">DSM 20117</strain>
    </source>
</reference>
<dbReference type="AlphaFoldDB" id="A0A1H1F6N8"/>
<accession>A0A1H1F6N8</accession>
<gene>
    <name evidence="2" type="ORF">SAMN04489742_3288</name>
</gene>
<keyword evidence="1" id="KW-0812">Transmembrane</keyword>
<evidence type="ECO:0000313" key="2">
    <source>
        <dbReference type="EMBL" id="SDQ96683.1"/>
    </source>
</evidence>
<dbReference type="Proteomes" id="UP000181917">
    <property type="component" value="Unassembled WGS sequence"/>
</dbReference>
<evidence type="ECO:0000256" key="1">
    <source>
        <dbReference type="SAM" id="Phobius"/>
    </source>
</evidence>